<dbReference type="WBParaSite" id="scf7180000422413.g8912">
    <property type="protein sequence ID" value="scf7180000422413.g8912"/>
    <property type="gene ID" value="scf7180000422413.g8912"/>
</dbReference>
<dbReference type="Proteomes" id="UP000887560">
    <property type="component" value="Unplaced"/>
</dbReference>
<sequence length="409" mass="47034">MVQLGTNIALIGYGNELECLSNRNGILHIQEKQTFLDGTDDFIGLFYLGNMIILEEIFDTRPKADELKGAVKLDPNLKEYLQFGDESIKESNIYQSNCLNSTTFATFNRQDQSLSDFISQLCKQFGIEPASFNSVDKEHFGLMFDDKINFVTEQNKNLINQGFILKLTASPLNYAKYFVKNLSSKNLLSTENLSLFSSLCQDFVFIEDFTCLQGIQRLTKIIEETENCQSSSTTYLCLLNILLQLMQQFPQLFPWPELSTQFVRKITFFVNGQSKLEQNGTRALALEMFLAISEHCEHLNECLKSEMPVDLLIRHLDNTNERVMISSISLINSIYVLADREERINIVKLLHEKPFISAIGRILDREENLISQQQLNNKIPIQPIPSQISPEKSKLYEQIARFQQIRFDE</sequence>
<protein>
    <submittedName>
        <fullName evidence="3">ELMO armadillo-like helical domain-containing protein</fullName>
    </submittedName>
</protein>
<dbReference type="InterPro" id="IPR024574">
    <property type="entry name" value="ELMO_ARM"/>
</dbReference>
<dbReference type="Pfam" id="PF11841">
    <property type="entry name" value="ELMO_ARM"/>
    <property type="match status" value="1"/>
</dbReference>
<evidence type="ECO:0000313" key="3">
    <source>
        <dbReference type="WBParaSite" id="scf7180000422413.g8912"/>
    </source>
</evidence>
<dbReference type="AlphaFoldDB" id="A0A915P131"/>
<evidence type="ECO:0000259" key="1">
    <source>
        <dbReference type="Pfam" id="PF11841"/>
    </source>
</evidence>
<name>A0A915P131_9BILA</name>
<evidence type="ECO:0000313" key="2">
    <source>
        <dbReference type="Proteomes" id="UP000887560"/>
    </source>
</evidence>
<accession>A0A915P131</accession>
<feature type="domain" description="ELMO armadillo-like helical" evidence="1">
    <location>
        <begin position="205"/>
        <end position="359"/>
    </location>
</feature>
<keyword evidence="2" id="KW-1185">Reference proteome</keyword>
<proteinExistence type="predicted"/>
<organism evidence="2 3">
    <name type="scientific">Meloidogyne floridensis</name>
    <dbReference type="NCBI Taxonomy" id="298350"/>
    <lineage>
        <taxon>Eukaryota</taxon>
        <taxon>Metazoa</taxon>
        <taxon>Ecdysozoa</taxon>
        <taxon>Nematoda</taxon>
        <taxon>Chromadorea</taxon>
        <taxon>Rhabditida</taxon>
        <taxon>Tylenchina</taxon>
        <taxon>Tylenchomorpha</taxon>
        <taxon>Tylenchoidea</taxon>
        <taxon>Meloidogynidae</taxon>
        <taxon>Meloidogyninae</taxon>
        <taxon>Meloidogyne</taxon>
    </lineage>
</organism>
<reference evidence="3" key="1">
    <citation type="submission" date="2022-11" db="UniProtKB">
        <authorList>
            <consortium name="WormBaseParasite"/>
        </authorList>
    </citation>
    <scope>IDENTIFICATION</scope>
</reference>